<keyword evidence="5" id="KW-0547">Nucleotide-binding</keyword>
<evidence type="ECO:0000256" key="4">
    <source>
        <dbReference type="ARBA" id="ARBA00022692"/>
    </source>
</evidence>
<dbReference type="Gene3D" id="3.40.50.300">
    <property type="entry name" value="P-loop containing nucleotide triphosphate hydrolases"/>
    <property type="match status" value="1"/>
</dbReference>
<dbReference type="InterPro" id="IPR005702">
    <property type="entry name" value="Wzc-like_C"/>
</dbReference>
<keyword evidence="6" id="KW-0067">ATP-binding</keyword>
<evidence type="ECO:0000256" key="8">
    <source>
        <dbReference type="ARBA" id="ARBA00023136"/>
    </source>
</evidence>
<keyword evidence="8 9" id="KW-0472">Membrane</keyword>
<sequence length="553" mass="58155">MEDEQLGSAEKSLDVMDYVRVFRQHWMGVVALTLIGILCSAGWIFTQTPTYSSNSVGYVSIPGGDNMGSALAGDNLAKSKATSYASFASSRPVADAVISSLKLDVKPDALLKQITVTSAKDTPQIKITATADSAQEAQSLANAWVVALADQVKVLESTTPVKGQPAAADSIIKVVALGDAPLPTFPTSPNKKLSLILGALAGLIIGVAYALVRNHLDRRIRSIEMVERVIGTSVVGTIPVDDRLRNGQHVVENGQINHANSEGYALSEALRELRTNLHYMNVDNPPRVIVITSSIPSEGKSTIAANLAVTIAATGEKVILIDGDLRRPVVSEFFGLAGGGGLTDILSGQATLDDVLQVYGPVPALAVLGAGRIPPNPSELLGSQSMKRLLDALAKEAVVLIDAPPLLPVTDAAILARATDGALVVAGAGKTTIDELEKAVSTLSKVNAPLLGAVLNRVPTSGGQAAGYGYYGKSYYYRQDKASGAAAGSKGVKGVKGKKVRRNHAPAEPLTTPVKEYYADAEEPQLTGAAQDFERLLHPVDDETVPRRLTRHL</sequence>
<dbReference type="EC" id="2.7.10.2" evidence="12"/>
<comment type="caution">
    <text evidence="12">The sequence shown here is derived from an EMBL/GenBank/DDBJ whole genome shotgun (WGS) entry which is preliminary data.</text>
</comment>
<dbReference type="InterPro" id="IPR003856">
    <property type="entry name" value="LPS_length_determ_N"/>
</dbReference>
<dbReference type="Pfam" id="PF02706">
    <property type="entry name" value="Wzz"/>
    <property type="match status" value="1"/>
</dbReference>
<comment type="similarity">
    <text evidence="2">Belongs to the CpsC/CapA family.</text>
</comment>
<evidence type="ECO:0000256" key="1">
    <source>
        <dbReference type="ARBA" id="ARBA00004651"/>
    </source>
</evidence>
<evidence type="ECO:0000256" key="5">
    <source>
        <dbReference type="ARBA" id="ARBA00022741"/>
    </source>
</evidence>
<comment type="subcellular location">
    <subcellularLocation>
        <location evidence="1">Cell membrane</location>
        <topology evidence="1">Multi-pass membrane protein</topology>
    </subcellularLocation>
</comment>
<dbReference type="InterPro" id="IPR002586">
    <property type="entry name" value="CobQ/CobB/MinD/ParA_Nub-bd_dom"/>
</dbReference>
<dbReference type="Pfam" id="PF01656">
    <property type="entry name" value="CbiA"/>
    <property type="match status" value="1"/>
</dbReference>
<feature type="transmembrane region" description="Helical" evidence="9">
    <location>
        <begin position="193"/>
        <end position="212"/>
    </location>
</feature>
<evidence type="ECO:0000256" key="6">
    <source>
        <dbReference type="ARBA" id="ARBA00022840"/>
    </source>
</evidence>
<feature type="domain" description="Polysaccharide chain length determinant N-terminal" evidence="11">
    <location>
        <begin position="12"/>
        <end position="101"/>
    </location>
</feature>
<proteinExistence type="inferred from homology"/>
<evidence type="ECO:0000256" key="7">
    <source>
        <dbReference type="ARBA" id="ARBA00022989"/>
    </source>
</evidence>
<dbReference type="InterPro" id="IPR050445">
    <property type="entry name" value="Bact_polysacc_biosynth/exp"/>
</dbReference>
<evidence type="ECO:0000256" key="2">
    <source>
        <dbReference type="ARBA" id="ARBA00006683"/>
    </source>
</evidence>
<dbReference type="PANTHER" id="PTHR32309:SF13">
    <property type="entry name" value="FERRIC ENTEROBACTIN TRANSPORT PROTEIN FEPE"/>
    <property type="match status" value="1"/>
</dbReference>
<keyword evidence="4 9" id="KW-0812">Transmembrane</keyword>
<protein>
    <submittedName>
        <fullName evidence="12">Polysaccharide biosynthesis tyrosine autokinase</fullName>
        <ecNumber evidence="12">2.7.10.2</ecNumber>
    </submittedName>
</protein>
<evidence type="ECO:0000259" key="11">
    <source>
        <dbReference type="Pfam" id="PF02706"/>
    </source>
</evidence>
<dbReference type="RefSeq" id="WP_165181783.1">
    <property type="nucleotide sequence ID" value="NZ_JAAKZI010000013.1"/>
</dbReference>
<dbReference type="PANTHER" id="PTHR32309">
    <property type="entry name" value="TYROSINE-PROTEIN KINASE"/>
    <property type="match status" value="1"/>
</dbReference>
<dbReference type="Proteomes" id="UP000479226">
    <property type="component" value="Unassembled WGS sequence"/>
</dbReference>
<feature type="transmembrane region" description="Helical" evidence="9">
    <location>
        <begin position="26"/>
        <end position="45"/>
    </location>
</feature>
<reference evidence="12 13" key="1">
    <citation type="submission" date="2020-02" db="EMBL/GenBank/DDBJ databases">
        <title>Genome sequence of the type strain DSM 27180 of Arthrobacter silviterrae.</title>
        <authorList>
            <person name="Gao J."/>
            <person name="Sun J."/>
        </authorList>
    </citation>
    <scope>NUCLEOTIDE SEQUENCE [LARGE SCALE GENOMIC DNA]</scope>
    <source>
        <strain evidence="12 13">DSM 27180</strain>
    </source>
</reference>
<dbReference type="EMBL" id="JAAKZI010000013">
    <property type="protein sequence ID" value="NGN83637.1"/>
    <property type="molecule type" value="Genomic_DNA"/>
</dbReference>
<keyword evidence="12" id="KW-0808">Transferase</keyword>
<feature type="domain" description="CobQ/CobB/MinD/ParA nucleotide binding" evidence="10">
    <location>
        <begin position="291"/>
        <end position="460"/>
    </location>
</feature>
<dbReference type="NCBIfam" id="TIGR01007">
    <property type="entry name" value="eps_fam"/>
    <property type="match status" value="1"/>
</dbReference>
<keyword evidence="7 9" id="KW-1133">Transmembrane helix</keyword>
<dbReference type="SUPFAM" id="SSF52540">
    <property type="entry name" value="P-loop containing nucleoside triphosphate hydrolases"/>
    <property type="match status" value="1"/>
</dbReference>
<keyword evidence="3" id="KW-1003">Cell membrane</keyword>
<evidence type="ECO:0000313" key="13">
    <source>
        <dbReference type="Proteomes" id="UP000479226"/>
    </source>
</evidence>
<keyword evidence="13" id="KW-1185">Reference proteome</keyword>
<dbReference type="InterPro" id="IPR027417">
    <property type="entry name" value="P-loop_NTPase"/>
</dbReference>
<dbReference type="CDD" id="cd05387">
    <property type="entry name" value="BY-kinase"/>
    <property type="match status" value="1"/>
</dbReference>
<accession>A0ABX0D9Q9</accession>
<dbReference type="GO" id="GO:0004715">
    <property type="term" value="F:non-membrane spanning protein tyrosine kinase activity"/>
    <property type="evidence" value="ECO:0007669"/>
    <property type="project" value="UniProtKB-EC"/>
</dbReference>
<name>A0ABX0D9Q9_9MICC</name>
<evidence type="ECO:0000256" key="9">
    <source>
        <dbReference type="SAM" id="Phobius"/>
    </source>
</evidence>
<organism evidence="12 13">
    <name type="scientific">Arthrobacter silviterrae</name>
    <dbReference type="NCBI Taxonomy" id="2026658"/>
    <lineage>
        <taxon>Bacteria</taxon>
        <taxon>Bacillati</taxon>
        <taxon>Actinomycetota</taxon>
        <taxon>Actinomycetes</taxon>
        <taxon>Micrococcales</taxon>
        <taxon>Micrococcaceae</taxon>
        <taxon>Arthrobacter</taxon>
    </lineage>
</organism>
<gene>
    <name evidence="12" type="ORF">G6N77_09235</name>
</gene>
<evidence type="ECO:0000313" key="12">
    <source>
        <dbReference type="EMBL" id="NGN83637.1"/>
    </source>
</evidence>
<evidence type="ECO:0000256" key="3">
    <source>
        <dbReference type="ARBA" id="ARBA00022475"/>
    </source>
</evidence>
<evidence type="ECO:0000259" key="10">
    <source>
        <dbReference type="Pfam" id="PF01656"/>
    </source>
</evidence>